<organism evidence="4 5">
    <name type="scientific">Nakamurella aerolata</name>
    <dbReference type="NCBI Taxonomy" id="1656892"/>
    <lineage>
        <taxon>Bacteria</taxon>
        <taxon>Bacillati</taxon>
        <taxon>Actinomycetota</taxon>
        <taxon>Actinomycetes</taxon>
        <taxon>Nakamurellales</taxon>
        <taxon>Nakamurellaceae</taxon>
        <taxon>Nakamurella</taxon>
    </lineage>
</organism>
<evidence type="ECO:0000256" key="2">
    <source>
        <dbReference type="SAM" id="Phobius"/>
    </source>
</evidence>
<evidence type="ECO:0000256" key="1">
    <source>
        <dbReference type="RuleBase" id="RU003793"/>
    </source>
</evidence>
<dbReference type="EMBL" id="JABEND010000003">
    <property type="protein sequence ID" value="NNG35536.1"/>
    <property type="molecule type" value="Genomic_DNA"/>
</dbReference>
<proteinExistence type="inferred from homology"/>
<evidence type="ECO:0000313" key="4">
    <source>
        <dbReference type="EMBL" id="NNG35536.1"/>
    </source>
</evidence>
<accession>A0A849A7D3</accession>
<keyword evidence="5" id="KW-1185">Reference proteome</keyword>
<dbReference type="AlphaFoldDB" id="A0A849A7D3"/>
<gene>
    <name evidence="4" type="ORF">HKD39_07390</name>
</gene>
<keyword evidence="2" id="KW-0472">Membrane</keyword>
<evidence type="ECO:0000313" key="5">
    <source>
        <dbReference type="Proteomes" id="UP000562984"/>
    </source>
</evidence>
<dbReference type="Proteomes" id="UP000562984">
    <property type="component" value="Unassembled WGS sequence"/>
</dbReference>
<feature type="transmembrane region" description="Helical" evidence="2">
    <location>
        <begin position="128"/>
        <end position="146"/>
    </location>
</feature>
<dbReference type="RefSeq" id="WP_212754177.1">
    <property type="nucleotide sequence ID" value="NZ_JABEND010000003.1"/>
</dbReference>
<evidence type="ECO:0000259" key="3">
    <source>
        <dbReference type="Pfam" id="PF01478"/>
    </source>
</evidence>
<dbReference type="GO" id="GO:0004190">
    <property type="term" value="F:aspartic-type endopeptidase activity"/>
    <property type="evidence" value="ECO:0007669"/>
    <property type="project" value="InterPro"/>
</dbReference>
<dbReference type="InterPro" id="IPR014032">
    <property type="entry name" value="Peptidase_A24A_bac"/>
</dbReference>
<feature type="domain" description="Prepilin type IV endopeptidase peptidase" evidence="3">
    <location>
        <begin position="135"/>
        <end position="231"/>
    </location>
</feature>
<dbReference type="PRINTS" id="PR00864">
    <property type="entry name" value="PREPILNPTASE"/>
</dbReference>
<feature type="transmembrane region" description="Helical" evidence="2">
    <location>
        <begin position="223"/>
        <end position="243"/>
    </location>
</feature>
<comment type="caution">
    <text evidence="4">The sequence shown here is derived from an EMBL/GenBank/DDBJ whole genome shotgun (WGS) entry which is preliminary data.</text>
</comment>
<dbReference type="InterPro" id="IPR000045">
    <property type="entry name" value="Prepilin_IV_endopep_pep"/>
</dbReference>
<dbReference type="Pfam" id="PF01478">
    <property type="entry name" value="Peptidase_A24"/>
    <property type="match status" value="1"/>
</dbReference>
<dbReference type="Gene3D" id="1.20.120.1220">
    <property type="match status" value="1"/>
</dbReference>
<feature type="transmembrane region" description="Helical" evidence="2">
    <location>
        <begin position="152"/>
        <end position="172"/>
    </location>
</feature>
<dbReference type="GO" id="GO:0016020">
    <property type="term" value="C:membrane"/>
    <property type="evidence" value="ECO:0007669"/>
    <property type="project" value="InterPro"/>
</dbReference>
<sequence>MAPHEDTPLTDLVRVAQAAGRQMEAQQWARAVLREHAAEYIEDIENVETMLPYRNYSREGCGAHEYRVGRRRWRRGRCRRHHCLDCRNPVVRHLDRPDQPPPARRDRAVRGPRGCYSIFLAPLVDDRIAVTAYGVFAVAILSAALVDVAEMRLPDLITLPLIGVAVAVLPWLTDGDGWDHARPIFGLLAAGAWAFLVAILAGQSLGDIKLAAAIGGWLAWHSWLTLAAGVMVGQILVVAAVGIRGYRRRRVGLPVDDTPLGPARPGPARPGPALAAGAVVGLVIGLT</sequence>
<reference evidence="4 5" key="1">
    <citation type="submission" date="2020-05" db="EMBL/GenBank/DDBJ databases">
        <title>Nakamurella sp. DB0629 isolated from air conditioner.</title>
        <authorList>
            <person name="Kim D.H."/>
            <person name="Kim D.-U."/>
        </authorList>
    </citation>
    <scope>NUCLEOTIDE SEQUENCE [LARGE SCALE GENOMIC DNA]</scope>
    <source>
        <strain evidence="4 5">DB0629</strain>
    </source>
</reference>
<keyword evidence="2" id="KW-0812">Transmembrane</keyword>
<keyword evidence="2" id="KW-1133">Transmembrane helix</keyword>
<comment type="similarity">
    <text evidence="1">Belongs to the peptidase A24 family.</text>
</comment>
<feature type="transmembrane region" description="Helical" evidence="2">
    <location>
        <begin position="184"/>
        <end position="203"/>
    </location>
</feature>
<protein>
    <submittedName>
        <fullName evidence="4">Prepilin peptidase</fullName>
    </submittedName>
</protein>
<name>A0A849A7D3_9ACTN</name>